<feature type="region of interest" description="Disordered" evidence="10">
    <location>
        <begin position="1025"/>
        <end position="1048"/>
    </location>
</feature>
<evidence type="ECO:0000256" key="1">
    <source>
        <dbReference type="ARBA" id="ARBA00004123"/>
    </source>
</evidence>
<accession>A0A8H4PU81</accession>
<feature type="domain" description="Mediator complex subunit MED14 N-terminal" evidence="11">
    <location>
        <begin position="45"/>
        <end position="258"/>
    </location>
</feature>
<evidence type="ECO:0000256" key="9">
    <source>
        <dbReference type="RuleBase" id="RU365082"/>
    </source>
</evidence>
<evidence type="ECO:0000256" key="8">
    <source>
        <dbReference type="ARBA" id="ARBA00032007"/>
    </source>
</evidence>
<dbReference type="GO" id="GO:0070847">
    <property type="term" value="C:core mediator complex"/>
    <property type="evidence" value="ECO:0007669"/>
    <property type="project" value="TreeGrafter"/>
</dbReference>
<keyword evidence="13" id="KW-1185">Reference proteome</keyword>
<evidence type="ECO:0000313" key="12">
    <source>
        <dbReference type="EMBL" id="KAF4510507.1"/>
    </source>
</evidence>
<evidence type="ECO:0000256" key="7">
    <source>
        <dbReference type="ARBA" id="ARBA00023242"/>
    </source>
</evidence>
<dbReference type="PANTHER" id="PTHR12809:SF2">
    <property type="entry name" value="MEDIATOR OF RNA POLYMERASE II TRANSCRIPTION SUBUNIT 14"/>
    <property type="match status" value="1"/>
</dbReference>
<dbReference type="GO" id="GO:0006357">
    <property type="term" value="P:regulation of transcription by RNA polymerase II"/>
    <property type="evidence" value="ECO:0007669"/>
    <property type="project" value="InterPro"/>
</dbReference>
<sequence length="1048" mass="115226">MAAAKESGAVNGGVTSERSREPASTASQPRMNNLPEEIVHITHGFVPLSLLLTRLAQVTHNALQDKIAELAKMPLPATAVNGNSTLAAGGAPDDSSNENLRKKGALASFAQDMHGRWLKALVITEWSRKSDMVSKLIDLKFHIDQQRILYDASLDNIVNVKRDLTFARMPSPDLKTALQILSTGKAPWIPDLNYLDPPPLTPSEQLKWINDLNTLLSLRLNVEDYDKIPYHFRNYDIGSGRVTFRVDGEFEVDLTIADEDLEKQFWFIDFRYAFKPAAASLPQSLRAYLEGCVNDALSKDGLAGCYRFLHEFVLTSKINELKRQATQLSRNSWSGTLAVEPLNRALSIQYWTSRTATTSTKSWILVAVNSGRNLNGRTDPKATSSIVAKWYRDNKEVKDAGIELDVKHVSAEALLTNVVGQHIEFILRGIHDRLLTAPRFKNREASMVLNVSRSDPATSRLSIQVGYSDTATLVLEPMAGAFAVKPHSKFTVQSEYQLNNGKGLAEDVANCLEKVRCAIMDDELNRRGGLMGWFTRKSPLTLEETKSVTKLREWIRTICLQKAGWGASWFVMVFLGLAGDEWWLVEANRGESNRAVKFKAKLPLHKGHPELSETFWSNLALFTTGIITQSVDVRELHRHRIKSKSSGNTDPSLSQQVRLPSIEISLADLFPSMASPRDKTAAADDSDLFSLMQKHTGTATLKPKQAWADEVVLVNFKGIRSLSATPEEADADGSPPSKLICASDAVIKVRRPATFAALKGMVDRDVSYNPGRGEFSLRILRPVGSPILDALKPRIKAIDRFVNFYEAVASAGGAVTTELMTLSRVTFCYGARPGPGGQGVETSKPWRVSLNLSKDEIKVEMDRGNPHLRVLDLMKRLVNSDGGIGALITWLPASLPALAAVDELQTRWDSVEAQNQGRLEFAMNAIGWMRIKYSGAAPGGIEERVVLELRMKLRQGGAWWHVWRCDAGAGASPPDEFTKALKPVWSAKGQGWLGLTTGAASRPGHGVEAMLLAINDALRRVVVGTGGGSSPPLKGPRQGGSHDVVVLD</sequence>
<evidence type="ECO:0000256" key="6">
    <source>
        <dbReference type="ARBA" id="ARBA00023163"/>
    </source>
</evidence>
<dbReference type="GO" id="GO:0016592">
    <property type="term" value="C:mediator complex"/>
    <property type="evidence" value="ECO:0007669"/>
    <property type="project" value="UniProtKB-UniRule"/>
</dbReference>
<keyword evidence="4 9" id="KW-0805">Transcription regulation</keyword>
<keyword evidence="6 9" id="KW-0804">Transcription</keyword>
<dbReference type="EMBL" id="JAAVMX010000003">
    <property type="protein sequence ID" value="KAF4510507.1"/>
    <property type="molecule type" value="Genomic_DNA"/>
</dbReference>
<dbReference type="InterPro" id="IPR055122">
    <property type="entry name" value="Med14_N"/>
</dbReference>
<feature type="compositionally biased region" description="Polar residues" evidence="10">
    <location>
        <begin position="22"/>
        <end position="31"/>
    </location>
</feature>
<protein>
    <recommendedName>
        <fullName evidence="3 9">Mediator of RNA polymerase II transcription subunit 14</fullName>
    </recommendedName>
    <alternativeName>
        <fullName evidence="8 9">Mediator complex subunit 14</fullName>
    </alternativeName>
</protein>
<feature type="region of interest" description="Disordered" evidence="10">
    <location>
        <begin position="1"/>
        <end position="31"/>
    </location>
</feature>
<evidence type="ECO:0000256" key="5">
    <source>
        <dbReference type="ARBA" id="ARBA00023159"/>
    </source>
</evidence>
<comment type="similarity">
    <text evidence="2 9">Belongs to the Mediator complex subunit 14 family.</text>
</comment>
<dbReference type="AlphaFoldDB" id="A0A8H4PU81"/>
<name>A0A8H4PU81_9HYPO</name>
<evidence type="ECO:0000313" key="13">
    <source>
        <dbReference type="Proteomes" id="UP000557566"/>
    </source>
</evidence>
<evidence type="ECO:0000256" key="4">
    <source>
        <dbReference type="ARBA" id="ARBA00023015"/>
    </source>
</evidence>
<gene>
    <name evidence="12" type="ORF">G6O67_002387</name>
</gene>
<evidence type="ECO:0000256" key="3">
    <source>
        <dbReference type="ARBA" id="ARBA00019619"/>
    </source>
</evidence>
<reference evidence="12 13" key="1">
    <citation type="journal article" date="2020" name="Genome Biol. Evol.">
        <title>A new high-quality draft genome assembly of the Chinese cordyceps Ophiocordyceps sinensis.</title>
        <authorList>
            <person name="Shu R."/>
            <person name="Zhang J."/>
            <person name="Meng Q."/>
            <person name="Zhang H."/>
            <person name="Zhou G."/>
            <person name="Li M."/>
            <person name="Wu P."/>
            <person name="Zhao Y."/>
            <person name="Chen C."/>
            <person name="Qin Q."/>
        </authorList>
    </citation>
    <scope>NUCLEOTIDE SEQUENCE [LARGE SCALE GENOMIC DNA]</scope>
    <source>
        <strain evidence="12 13">IOZ07</strain>
    </source>
</reference>
<dbReference type="Pfam" id="PF08638">
    <property type="entry name" value="Med14"/>
    <property type="match status" value="1"/>
</dbReference>
<keyword evidence="7 9" id="KW-0539">Nucleus</keyword>
<dbReference type="Pfam" id="PF26204">
    <property type="entry name" value="Med14_fung"/>
    <property type="match status" value="1"/>
</dbReference>
<dbReference type="GO" id="GO:0003712">
    <property type="term" value="F:transcription coregulator activity"/>
    <property type="evidence" value="ECO:0007669"/>
    <property type="project" value="UniProtKB-UniRule"/>
</dbReference>
<comment type="caution">
    <text evidence="12">The sequence shown here is derived from an EMBL/GenBank/DDBJ whole genome shotgun (WGS) entry which is preliminary data.</text>
</comment>
<comment type="subcellular location">
    <subcellularLocation>
        <location evidence="1 9">Nucleus</location>
    </subcellularLocation>
</comment>
<evidence type="ECO:0000256" key="10">
    <source>
        <dbReference type="SAM" id="MobiDB-lite"/>
    </source>
</evidence>
<proteinExistence type="inferred from homology"/>
<dbReference type="Proteomes" id="UP000557566">
    <property type="component" value="Unassembled WGS sequence"/>
</dbReference>
<evidence type="ECO:0000256" key="2">
    <source>
        <dbReference type="ARBA" id="ARBA00007813"/>
    </source>
</evidence>
<dbReference type="InterPro" id="IPR013947">
    <property type="entry name" value="Mediator_Med14"/>
</dbReference>
<dbReference type="OrthoDB" id="205099at2759"/>
<dbReference type="PANTHER" id="PTHR12809">
    <property type="entry name" value="MEDIATOR COMPLEX SUBUNIT"/>
    <property type="match status" value="1"/>
</dbReference>
<comment type="function">
    <text evidence="9">Component of the Mediator complex, a coactivator involved in the regulated transcription of nearly all RNA polymerase II-dependent genes. Mediator functions as a bridge to convey information from gene-specific regulatory proteins to the basal RNA polymerase II transcription machinery. Mediator is recruited to promoters by direct interactions with regulatory proteins and serves as a scaffold for the assembly of a functional preinitiation complex with RNA polymerase II and the general transcription factors.</text>
</comment>
<comment type="subunit">
    <text evidence="9">Component of the Mediator complex.</text>
</comment>
<keyword evidence="5 9" id="KW-0010">Activator</keyword>
<evidence type="ECO:0000259" key="11">
    <source>
        <dbReference type="Pfam" id="PF08638"/>
    </source>
</evidence>
<organism evidence="12 13">
    <name type="scientific">Ophiocordyceps sinensis</name>
    <dbReference type="NCBI Taxonomy" id="72228"/>
    <lineage>
        <taxon>Eukaryota</taxon>
        <taxon>Fungi</taxon>
        <taxon>Dikarya</taxon>
        <taxon>Ascomycota</taxon>
        <taxon>Pezizomycotina</taxon>
        <taxon>Sordariomycetes</taxon>
        <taxon>Hypocreomycetidae</taxon>
        <taxon>Hypocreales</taxon>
        <taxon>Ophiocordycipitaceae</taxon>
        <taxon>Ophiocordyceps</taxon>
    </lineage>
</organism>